<organism evidence="2 3">
    <name type="scientific">Lepidopterella palustris CBS 459.81</name>
    <dbReference type="NCBI Taxonomy" id="1314670"/>
    <lineage>
        <taxon>Eukaryota</taxon>
        <taxon>Fungi</taxon>
        <taxon>Dikarya</taxon>
        <taxon>Ascomycota</taxon>
        <taxon>Pezizomycotina</taxon>
        <taxon>Dothideomycetes</taxon>
        <taxon>Pleosporomycetidae</taxon>
        <taxon>Mytilinidiales</taxon>
        <taxon>Argynnaceae</taxon>
        <taxon>Lepidopterella</taxon>
    </lineage>
</organism>
<dbReference type="EMBL" id="KV744903">
    <property type="protein sequence ID" value="OCK81948.1"/>
    <property type="molecule type" value="Genomic_DNA"/>
</dbReference>
<keyword evidence="1" id="KW-0812">Transmembrane</keyword>
<dbReference type="AlphaFoldDB" id="A0A8E2JGT0"/>
<gene>
    <name evidence="2" type="ORF">K432DRAFT_380841</name>
</gene>
<feature type="transmembrane region" description="Helical" evidence="1">
    <location>
        <begin position="362"/>
        <end position="388"/>
    </location>
</feature>
<dbReference type="Gene3D" id="1.20.58.340">
    <property type="entry name" value="Magnesium transport protein CorA, transmembrane region"/>
    <property type="match status" value="1"/>
</dbReference>
<name>A0A8E2JGT0_9PEZI</name>
<keyword evidence="3" id="KW-1185">Reference proteome</keyword>
<evidence type="ECO:0000313" key="2">
    <source>
        <dbReference type="EMBL" id="OCK81948.1"/>
    </source>
</evidence>
<accession>A0A8E2JGT0</accession>
<dbReference type="OrthoDB" id="5392974at2759"/>
<keyword evidence="1" id="KW-0472">Membrane</keyword>
<reference evidence="2 3" key="1">
    <citation type="journal article" date="2016" name="Nat. Commun.">
        <title>Ectomycorrhizal ecology is imprinted in the genome of the dominant symbiotic fungus Cenococcum geophilum.</title>
        <authorList>
            <consortium name="DOE Joint Genome Institute"/>
            <person name="Peter M."/>
            <person name="Kohler A."/>
            <person name="Ohm R.A."/>
            <person name="Kuo A."/>
            <person name="Krutzmann J."/>
            <person name="Morin E."/>
            <person name="Arend M."/>
            <person name="Barry K.W."/>
            <person name="Binder M."/>
            <person name="Choi C."/>
            <person name="Clum A."/>
            <person name="Copeland A."/>
            <person name="Grisel N."/>
            <person name="Haridas S."/>
            <person name="Kipfer T."/>
            <person name="LaButti K."/>
            <person name="Lindquist E."/>
            <person name="Lipzen A."/>
            <person name="Maire R."/>
            <person name="Meier B."/>
            <person name="Mihaltcheva S."/>
            <person name="Molinier V."/>
            <person name="Murat C."/>
            <person name="Poggeler S."/>
            <person name="Quandt C.A."/>
            <person name="Sperisen C."/>
            <person name="Tritt A."/>
            <person name="Tisserant E."/>
            <person name="Crous P.W."/>
            <person name="Henrissat B."/>
            <person name="Nehls U."/>
            <person name="Egli S."/>
            <person name="Spatafora J.W."/>
            <person name="Grigoriev I.V."/>
            <person name="Martin F.M."/>
        </authorList>
    </citation>
    <scope>NUCLEOTIDE SEQUENCE [LARGE SCALE GENOMIC DNA]</scope>
    <source>
        <strain evidence="2 3">CBS 459.81</strain>
    </source>
</reference>
<feature type="transmembrane region" description="Helical" evidence="1">
    <location>
        <begin position="400"/>
        <end position="420"/>
    </location>
</feature>
<evidence type="ECO:0008006" key="4">
    <source>
        <dbReference type="Google" id="ProtNLM"/>
    </source>
</evidence>
<sequence>MALRPHHPEISDEDDLDKRLELHGVSDELKKGGVDVCEAVGDEIRWHCGADEDFLIRMLQSHNGPPKPERPQVTFRAFFFKLSSYDRIYGPSSLHVSKPVLKALQAAGMPAMVLSAIYEPEGVWAKMGDAFFLDREAESGKVLSSNLSYRYTFGWDNSVSYTHFSRTLHLRTYFCMNYPAPARTRLETYLRRHPELVQREWFIDALAADEGLKAWQGVVGTKRRLLVDFERQRSRQSNMDAATEALHLLSRDWHTLLQDLSDFSAQLQFLRNSYAKYLNAFENSSQNRDEGGSSNIDESFEVLDSRCNIYRRWVVNYRDRTNIRINLLFHLANQASARTSTKIALATASVAEQTQRDSASMITIAAVTMLFLPGTFVSAILSSTFFQYDAHGLGVSNKWWILPATTLPLMVIVFAVWFWWQRVRIAKAEKLQREAKGEVGEDMGGGSSVG</sequence>
<proteinExistence type="predicted"/>
<evidence type="ECO:0000313" key="3">
    <source>
        <dbReference type="Proteomes" id="UP000250266"/>
    </source>
</evidence>
<protein>
    <recommendedName>
        <fullName evidence="4">Cora-domain-containing protein</fullName>
    </recommendedName>
</protein>
<dbReference type="Proteomes" id="UP000250266">
    <property type="component" value="Unassembled WGS sequence"/>
</dbReference>
<keyword evidence="1" id="KW-1133">Transmembrane helix</keyword>
<evidence type="ECO:0000256" key="1">
    <source>
        <dbReference type="SAM" id="Phobius"/>
    </source>
</evidence>